<name>A0A0E9WAR7_ANGAN</name>
<reference evidence="1" key="1">
    <citation type="submission" date="2014-11" db="EMBL/GenBank/DDBJ databases">
        <authorList>
            <person name="Amaro Gonzalez C."/>
        </authorList>
    </citation>
    <scope>NUCLEOTIDE SEQUENCE</scope>
</reference>
<reference evidence="1" key="2">
    <citation type="journal article" date="2015" name="Fish Shellfish Immunol.">
        <title>Early steps in the European eel (Anguilla anguilla)-Vibrio vulnificus interaction in the gills: Role of the RtxA13 toxin.</title>
        <authorList>
            <person name="Callol A."/>
            <person name="Pajuelo D."/>
            <person name="Ebbesson L."/>
            <person name="Teles M."/>
            <person name="MacKenzie S."/>
            <person name="Amaro C."/>
        </authorList>
    </citation>
    <scope>NUCLEOTIDE SEQUENCE</scope>
</reference>
<proteinExistence type="predicted"/>
<protein>
    <submittedName>
        <fullName evidence="1">Uncharacterized protein</fullName>
    </submittedName>
</protein>
<dbReference type="AlphaFoldDB" id="A0A0E9WAR7"/>
<evidence type="ECO:0000313" key="1">
    <source>
        <dbReference type="EMBL" id="JAH87484.1"/>
    </source>
</evidence>
<sequence>MARKDCSDFEARADVGVCLAGASMTKYVQTADNAQGTVAKVMLED</sequence>
<dbReference type="EMBL" id="GBXM01021093">
    <property type="protein sequence ID" value="JAH87484.1"/>
    <property type="molecule type" value="Transcribed_RNA"/>
</dbReference>
<accession>A0A0E9WAR7</accession>
<organism evidence="1">
    <name type="scientific">Anguilla anguilla</name>
    <name type="common">European freshwater eel</name>
    <name type="synonym">Muraena anguilla</name>
    <dbReference type="NCBI Taxonomy" id="7936"/>
    <lineage>
        <taxon>Eukaryota</taxon>
        <taxon>Metazoa</taxon>
        <taxon>Chordata</taxon>
        <taxon>Craniata</taxon>
        <taxon>Vertebrata</taxon>
        <taxon>Euteleostomi</taxon>
        <taxon>Actinopterygii</taxon>
        <taxon>Neopterygii</taxon>
        <taxon>Teleostei</taxon>
        <taxon>Anguilliformes</taxon>
        <taxon>Anguillidae</taxon>
        <taxon>Anguilla</taxon>
    </lineage>
</organism>